<protein>
    <submittedName>
        <fullName evidence="2">Uncharacterized protein</fullName>
    </submittedName>
</protein>
<dbReference type="EMBL" id="BQXU01000002">
    <property type="protein sequence ID" value="GKT40693.1"/>
    <property type="molecule type" value="Genomic_DNA"/>
</dbReference>
<dbReference type="GeneID" id="73321676"/>
<keyword evidence="1" id="KW-0472">Membrane</keyword>
<organism evidence="2 3">
    <name type="scientific">Colletotrichum spaethianum</name>
    <dbReference type="NCBI Taxonomy" id="700344"/>
    <lineage>
        <taxon>Eukaryota</taxon>
        <taxon>Fungi</taxon>
        <taxon>Dikarya</taxon>
        <taxon>Ascomycota</taxon>
        <taxon>Pezizomycotina</taxon>
        <taxon>Sordariomycetes</taxon>
        <taxon>Hypocreomycetidae</taxon>
        <taxon>Glomerellales</taxon>
        <taxon>Glomerellaceae</taxon>
        <taxon>Colletotrichum</taxon>
        <taxon>Colletotrichum spaethianum species complex</taxon>
    </lineage>
</organism>
<name>A0AA37L2D5_9PEZI</name>
<accession>A0AA37L2D5</accession>
<dbReference type="AlphaFoldDB" id="A0AA37L2D5"/>
<proteinExistence type="predicted"/>
<evidence type="ECO:0000256" key="1">
    <source>
        <dbReference type="SAM" id="Phobius"/>
    </source>
</evidence>
<keyword evidence="3" id="KW-1185">Reference proteome</keyword>
<dbReference type="RefSeq" id="XP_049123043.1">
    <property type="nucleotide sequence ID" value="XM_049267086.1"/>
</dbReference>
<keyword evidence="1" id="KW-1133">Transmembrane helix</keyword>
<evidence type="ECO:0000313" key="2">
    <source>
        <dbReference type="EMBL" id="GKT40693.1"/>
    </source>
</evidence>
<comment type="caution">
    <text evidence="2">The sequence shown here is derived from an EMBL/GenBank/DDBJ whole genome shotgun (WGS) entry which is preliminary data.</text>
</comment>
<evidence type="ECO:0000313" key="3">
    <source>
        <dbReference type="Proteomes" id="UP001055115"/>
    </source>
</evidence>
<dbReference type="Proteomes" id="UP001055115">
    <property type="component" value="Unassembled WGS sequence"/>
</dbReference>
<keyword evidence="1" id="KW-0812">Transmembrane</keyword>
<gene>
    <name evidence="2" type="ORF">ColSpa_00874</name>
</gene>
<feature type="transmembrane region" description="Helical" evidence="1">
    <location>
        <begin position="20"/>
        <end position="40"/>
    </location>
</feature>
<sequence>MDGPYVCHLAWTLDVEAGNFRSIIWGPVICKLGVTVILNTRQRRQTSGRKILKVQKSALPPPPFSDKALPDSEAN</sequence>
<reference evidence="2 3" key="1">
    <citation type="submission" date="2022-03" db="EMBL/GenBank/DDBJ databases">
        <title>Genome data of Colletotrichum spp.</title>
        <authorList>
            <person name="Utami Y.D."/>
            <person name="Hiruma K."/>
        </authorList>
    </citation>
    <scope>NUCLEOTIDE SEQUENCE [LARGE SCALE GENOMIC DNA]</scope>
    <source>
        <strain evidence="2 3">MAFF 239500</strain>
    </source>
</reference>